<evidence type="ECO:0000313" key="2">
    <source>
        <dbReference type="Proteomes" id="UP000255168"/>
    </source>
</evidence>
<dbReference type="AlphaFoldDB" id="A0A375HB32"/>
<accession>A0A375HB32</accession>
<proteinExistence type="predicted"/>
<protein>
    <submittedName>
        <fullName evidence="1">Uncharacterized protein</fullName>
    </submittedName>
</protein>
<organism evidence="1 2">
    <name type="scientific">Cupriavidus neocaledonicus</name>
    <dbReference type="NCBI Taxonomy" id="1040979"/>
    <lineage>
        <taxon>Bacteria</taxon>
        <taxon>Pseudomonadati</taxon>
        <taxon>Pseudomonadota</taxon>
        <taxon>Betaproteobacteria</taxon>
        <taxon>Burkholderiales</taxon>
        <taxon>Burkholderiaceae</taxon>
        <taxon>Cupriavidus</taxon>
    </lineage>
</organism>
<dbReference type="EMBL" id="LT984806">
    <property type="protein sequence ID" value="SPD47509.1"/>
    <property type="molecule type" value="Genomic_DNA"/>
</dbReference>
<reference evidence="1 2" key="1">
    <citation type="submission" date="2018-01" db="EMBL/GenBank/DDBJ databases">
        <authorList>
            <person name="Clerissi C."/>
        </authorList>
    </citation>
    <scope>NUCLEOTIDE SEQUENCE [LARGE SCALE GENOMIC DNA]</scope>
    <source>
        <strain evidence="1">Cupriavidus taiwanensis STM 6160</strain>
    </source>
</reference>
<dbReference type="InterPro" id="IPR053773">
    <property type="entry name" value="Vpar_1526-like"/>
</dbReference>
<gene>
    <name evidence="1" type="ORF">CBM2607_12449</name>
</gene>
<sequence>MFGDKQGQQVGSGAIAVQAGGNIQFGPSIREMREVFELLLQANFPVLREEARAAAIESANEFIRKMEKKIIESSARINPARFRDPDVQATMNDAVQASARRGASANQEILCELISQRISTHAGDYKDIVISEAVQVVPKLTAQQISLLTLVHFVRHIRVVSDNPLAPHEALAKGVASFCAPSDNISDSQKAHIQYAGAGLHINGFTSDPYENLFEDYKDRGFADVSALKASLSACPAIESLYEQYIRNKLGSMTLTSVGQAIALSKIAGVVPDLDFSIWLK</sequence>
<dbReference type="Proteomes" id="UP000255168">
    <property type="component" value="Chromosome I"/>
</dbReference>
<dbReference type="NCBIfam" id="NF045477">
    <property type="entry name" value="LPO_1073_dom"/>
    <property type="match status" value="1"/>
</dbReference>
<name>A0A375HB32_9BURK</name>
<evidence type="ECO:0000313" key="1">
    <source>
        <dbReference type="EMBL" id="SPD47509.1"/>
    </source>
</evidence>
<dbReference type="RefSeq" id="WP_145987506.1">
    <property type="nucleotide sequence ID" value="NZ_LT984806.1"/>
</dbReference>